<feature type="signal peptide" evidence="2">
    <location>
        <begin position="1"/>
        <end position="21"/>
    </location>
</feature>
<dbReference type="OrthoDB" id="3032860at2759"/>
<feature type="chain" id="PRO_5022679141" evidence="2">
    <location>
        <begin position="22"/>
        <end position="405"/>
    </location>
</feature>
<protein>
    <submittedName>
        <fullName evidence="3">Uncharacterized protein</fullName>
    </submittedName>
</protein>
<sequence length="405" mass="44878">MSYPVIYIGLLLACAFAALSGFQQVMGPASPNISSLSLAKFIAYMLANVLWEIFDLDIHLEPFIGFMRNLVNDGVQPPQPSHIVQQWISKSLYMSSSALNLVPTLNSNNWIQWSNMMATYLQSQGLWLYVDGVIGLPDDPPSTANHRMAIGAITLKIAPSLKMHIGLSSMTVWDNLKEHFGSIMHGTVYKWVMKLLNFCASGKELLMKEFSELDKIMVQVKANKIDMPEYVTTLMERQSKPKALANRISTIKPKGQNPTYANQKATHRPFHQKQQLQPSTSSAPLPANTGNQQQQPFKKKKWGGQKVKACIAATQLAAATYSSITLDDSTMDIDTPMLPVPQNPPPPQQAIHSTLEIGKSGKALMRYARSDMPSHTYSQSATACKWVDQLVSKGTQSPYSVYQSA</sequence>
<dbReference type="AlphaFoldDB" id="A0A5C3KLE0"/>
<evidence type="ECO:0000313" key="3">
    <source>
        <dbReference type="EMBL" id="TFK21064.1"/>
    </source>
</evidence>
<organism evidence="3 4">
    <name type="scientific">Coprinopsis marcescibilis</name>
    <name type="common">Agaric fungus</name>
    <name type="synonym">Psathyrella marcescibilis</name>
    <dbReference type="NCBI Taxonomy" id="230819"/>
    <lineage>
        <taxon>Eukaryota</taxon>
        <taxon>Fungi</taxon>
        <taxon>Dikarya</taxon>
        <taxon>Basidiomycota</taxon>
        <taxon>Agaricomycotina</taxon>
        <taxon>Agaricomycetes</taxon>
        <taxon>Agaricomycetidae</taxon>
        <taxon>Agaricales</taxon>
        <taxon>Agaricineae</taxon>
        <taxon>Psathyrellaceae</taxon>
        <taxon>Coprinopsis</taxon>
    </lineage>
</organism>
<evidence type="ECO:0000256" key="1">
    <source>
        <dbReference type="SAM" id="MobiDB-lite"/>
    </source>
</evidence>
<evidence type="ECO:0000256" key="2">
    <source>
        <dbReference type="SAM" id="SignalP"/>
    </source>
</evidence>
<gene>
    <name evidence="3" type="ORF">FA15DRAFT_718147</name>
</gene>
<reference evidence="3 4" key="1">
    <citation type="journal article" date="2019" name="Nat. Ecol. Evol.">
        <title>Megaphylogeny resolves global patterns of mushroom evolution.</title>
        <authorList>
            <person name="Varga T."/>
            <person name="Krizsan K."/>
            <person name="Foldi C."/>
            <person name="Dima B."/>
            <person name="Sanchez-Garcia M."/>
            <person name="Sanchez-Ramirez S."/>
            <person name="Szollosi G.J."/>
            <person name="Szarkandi J.G."/>
            <person name="Papp V."/>
            <person name="Albert L."/>
            <person name="Andreopoulos W."/>
            <person name="Angelini C."/>
            <person name="Antonin V."/>
            <person name="Barry K.W."/>
            <person name="Bougher N.L."/>
            <person name="Buchanan P."/>
            <person name="Buyck B."/>
            <person name="Bense V."/>
            <person name="Catcheside P."/>
            <person name="Chovatia M."/>
            <person name="Cooper J."/>
            <person name="Damon W."/>
            <person name="Desjardin D."/>
            <person name="Finy P."/>
            <person name="Geml J."/>
            <person name="Haridas S."/>
            <person name="Hughes K."/>
            <person name="Justo A."/>
            <person name="Karasinski D."/>
            <person name="Kautmanova I."/>
            <person name="Kiss B."/>
            <person name="Kocsube S."/>
            <person name="Kotiranta H."/>
            <person name="LaButti K.M."/>
            <person name="Lechner B.E."/>
            <person name="Liimatainen K."/>
            <person name="Lipzen A."/>
            <person name="Lukacs Z."/>
            <person name="Mihaltcheva S."/>
            <person name="Morgado L.N."/>
            <person name="Niskanen T."/>
            <person name="Noordeloos M.E."/>
            <person name="Ohm R.A."/>
            <person name="Ortiz-Santana B."/>
            <person name="Ovrebo C."/>
            <person name="Racz N."/>
            <person name="Riley R."/>
            <person name="Savchenko A."/>
            <person name="Shiryaev A."/>
            <person name="Soop K."/>
            <person name="Spirin V."/>
            <person name="Szebenyi C."/>
            <person name="Tomsovsky M."/>
            <person name="Tulloss R.E."/>
            <person name="Uehling J."/>
            <person name="Grigoriev I.V."/>
            <person name="Vagvolgyi C."/>
            <person name="Papp T."/>
            <person name="Martin F.M."/>
            <person name="Miettinen O."/>
            <person name="Hibbett D.S."/>
            <person name="Nagy L.G."/>
        </authorList>
    </citation>
    <scope>NUCLEOTIDE SEQUENCE [LARGE SCALE GENOMIC DNA]</scope>
    <source>
        <strain evidence="3 4">CBS 121175</strain>
    </source>
</reference>
<dbReference type="EMBL" id="ML210279">
    <property type="protein sequence ID" value="TFK21064.1"/>
    <property type="molecule type" value="Genomic_DNA"/>
</dbReference>
<accession>A0A5C3KLE0</accession>
<evidence type="ECO:0000313" key="4">
    <source>
        <dbReference type="Proteomes" id="UP000307440"/>
    </source>
</evidence>
<proteinExistence type="predicted"/>
<dbReference type="Proteomes" id="UP000307440">
    <property type="component" value="Unassembled WGS sequence"/>
</dbReference>
<name>A0A5C3KLE0_COPMA</name>
<feature type="compositionally biased region" description="Polar residues" evidence="1">
    <location>
        <begin position="272"/>
        <end position="283"/>
    </location>
</feature>
<keyword evidence="4" id="KW-1185">Reference proteome</keyword>
<keyword evidence="2" id="KW-0732">Signal</keyword>
<dbReference type="STRING" id="230819.A0A5C3KLE0"/>
<feature type="region of interest" description="Disordered" evidence="1">
    <location>
        <begin position="248"/>
        <end position="301"/>
    </location>
</feature>